<reference evidence="1 2" key="1">
    <citation type="submission" date="2017-07" db="EMBL/GenBank/DDBJ databases">
        <title>Draft whole genome sequences of clinical Proprionibacteriaceae strains.</title>
        <authorList>
            <person name="Bernier A.-M."/>
            <person name="Bernard K."/>
            <person name="Domingo M.-C."/>
        </authorList>
    </citation>
    <scope>NUCLEOTIDE SEQUENCE [LARGE SCALE GENOMIC DNA]</scope>
    <source>
        <strain evidence="1 2">NML 130396</strain>
    </source>
</reference>
<dbReference type="GO" id="GO:0016301">
    <property type="term" value="F:kinase activity"/>
    <property type="evidence" value="ECO:0007669"/>
    <property type="project" value="UniProtKB-KW"/>
</dbReference>
<dbReference type="EMBL" id="NMVQ01000012">
    <property type="protein sequence ID" value="OYO22141.1"/>
    <property type="molecule type" value="Genomic_DNA"/>
</dbReference>
<protein>
    <submittedName>
        <fullName evidence="1">Phosphatidylinositol kinase</fullName>
    </submittedName>
</protein>
<dbReference type="InterPro" id="IPR022292">
    <property type="entry name" value="CHP03843"/>
</dbReference>
<dbReference type="NCBIfam" id="TIGR03843">
    <property type="entry name" value="SCO1664 family protein"/>
    <property type="match status" value="1"/>
</dbReference>
<accession>A0A255H384</accession>
<keyword evidence="2" id="KW-1185">Reference proteome</keyword>
<evidence type="ECO:0000313" key="2">
    <source>
        <dbReference type="Proteomes" id="UP000216311"/>
    </source>
</evidence>
<keyword evidence="1" id="KW-0808">Transferase</keyword>
<sequence length="264" mass="28739">MSEPSFAARLSGAELTVTGRLVQASNATFLCELTPPGGDPMLCVYKPVRGERPLWDFPDGTLAQRELAAYQVSATAGFDLVPETVIVDGPLGPGSLQRWIEVSDGEDGTAELDDPVDLVPAGRVPEGWFEVVEGVDAHDRPVAVVHADDPQLRRMALFDAVINNADRKGAHILRTPNRTWGVDHGLCFHTDPKLRTVLWGWGGEQLTEAERQLVSDAVAVVDELGELITPDEVVAYELRCAELLDEGHFPLPRGGWPSIPWPPL</sequence>
<dbReference type="AlphaFoldDB" id="A0A255H384"/>
<evidence type="ECO:0000313" key="1">
    <source>
        <dbReference type="EMBL" id="OYO22141.1"/>
    </source>
</evidence>
<dbReference type="RefSeq" id="WP_094363886.1">
    <property type="nucleotide sequence ID" value="NZ_NMVQ01000012.1"/>
</dbReference>
<keyword evidence="1" id="KW-0418">Kinase</keyword>
<organism evidence="1 2">
    <name type="scientific">Enemella dayhoffiae</name>
    <dbReference type="NCBI Taxonomy" id="2016507"/>
    <lineage>
        <taxon>Bacteria</taxon>
        <taxon>Bacillati</taxon>
        <taxon>Actinomycetota</taxon>
        <taxon>Actinomycetes</taxon>
        <taxon>Propionibacteriales</taxon>
        <taxon>Propionibacteriaceae</taxon>
        <taxon>Enemella</taxon>
    </lineage>
</organism>
<dbReference type="Proteomes" id="UP000216311">
    <property type="component" value="Unassembled WGS sequence"/>
</dbReference>
<proteinExistence type="predicted"/>
<gene>
    <name evidence="1" type="ORF">CGZ93_09605</name>
</gene>
<name>A0A255H384_9ACTN</name>
<comment type="caution">
    <text evidence="1">The sequence shown here is derived from an EMBL/GenBank/DDBJ whole genome shotgun (WGS) entry which is preliminary data.</text>
</comment>
<dbReference type="OrthoDB" id="3423180at2"/>